<dbReference type="Pfam" id="PF13559">
    <property type="entry name" value="DUF4129"/>
    <property type="match status" value="1"/>
</dbReference>
<dbReference type="RefSeq" id="WP_003921592.1">
    <property type="nucleotide sequence ID" value="NZ_AP022314.1"/>
</dbReference>
<keyword evidence="1" id="KW-0812">Transmembrane</keyword>
<organism evidence="3 4">
    <name type="scientific">Mycobacterium xenopi</name>
    <dbReference type="NCBI Taxonomy" id="1789"/>
    <lineage>
        <taxon>Bacteria</taxon>
        <taxon>Bacillati</taxon>
        <taxon>Actinomycetota</taxon>
        <taxon>Actinomycetes</taxon>
        <taxon>Mycobacteriales</taxon>
        <taxon>Mycobacteriaceae</taxon>
        <taxon>Mycobacterium</taxon>
    </lineage>
</organism>
<proteinExistence type="predicted"/>
<feature type="domain" description="Protein-glutamine gamma-glutamyltransferase-like C-terminal" evidence="2">
    <location>
        <begin position="122"/>
        <end position="190"/>
    </location>
</feature>
<feature type="transmembrane region" description="Helical" evidence="1">
    <location>
        <begin position="55"/>
        <end position="76"/>
    </location>
</feature>
<protein>
    <submittedName>
        <fullName evidence="3">Membrane protein</fullName>
    </submittedName>
</protein>
<keyword evidence="1" id="KW-1133">Transmembrane helix</keyword>
<dbReference type="KEGG" id="mxe:MYXE_03780"/>
<evidence type="ECO:0000313" key="3">
    <source>
        <dbReference type="EMBL" id="BBU20589.1"/>
    </source>
</evidence>
<dbReference type="EMBL" id="AP022314">
    <property type="protein sequence ID" value="BBU20589.1"/>
    <property type="molecule type" value="Genomic_DNA"/>
</dbReference>
<dbReference type="Proteomes" id="UP000464624">
    <property type="component" value="Chromosome"/>
</dbReference>
<evidence type="ECO:0000256" key="1">
    <source>
        <dbReference type="SAM" id="Phobius"/>
    </source>
</evidence>
<name>A0AAD1LZ79_MYCXE</name>
<dbReference type="AlphaFoldDB" id="A0AAD1LZ79"/>
<evidence type="ECO:0000313" key="4">
    <source>
        <dbReference type="Proteomes" id="UP000464624"/>
    </source>
</evidence>
<dbReference type="InterPro" id="IPR025403">
    <property type="entry name" value="TgpA-like_C"/>
</dbReference>
<evidence type="ECO:0000259" key="2">
    <source>
        <dbReference type="Pfam" id="PF13559"/>
    </source>
</evidence>
<reference evidence="3 4" key="1">
    <citation type="submission" date="2019-12" db="EMBL/GenBank/DDBJ databases">
        <title>Complete genome sequence of Mycolicibacterium xenopi str. JCM15661T.</title>
        <authorList>
            <person name="Yoshida M."/>
            <person name="Fukano H."/>
            <person name="Asakura T."/>
            <person name="Hoshino Y."/>
        </authorList>
    </citation>
    <scope>NUCLEOTIDE SEQUENCE [LARGE SCALE GENOMIC DNA]</scope>
    <source>
        <strain evidence="3 4">JCM 15661T</strain>
    </source>
</reference>
<gene>
    <name evidence="3" type="ORF">MYXE_03780</name>
</gene>
<accession>A0AAD1LZ79</accession>
<sequence>MPAIDIDRDTAHQAAHHELAKPIYPKSSPMQRLNDWVEDLVYRIVHAGASLPGGWLTISVLLILLAFGVAIAIGIARRTMRTNRSGDHLLFDGGQQSAAQHRMTAEEFAAQGNWAAAIRHRLRAVARSLEEAGVLQPVPGRTANELARDAGACLPHLASEMSQAATAFNDVTYGERPGTPAAYRLVADLDEHLQSHGAQAR</sequence>
<keyword evidence="1" id="KW-0472">Membrane</keyword>